<name>A0A397HIG9_9GLOM</name>
<comment type="caution">
    <text evidence="1">The sequence shown here is derived from an EMBL/GenBank/DDBJ whole genome shotgun (WGS) entry which is preliminary data.</text>
</comment>
<keyword evidence="2" id="KW-1185">Reference proteome</keyword>
<gene>
    <name evidence="1" type="ORF">Glove_349g17</name>
</gene>
<accession>A0A397HIG9</accession>
<dbReference type="Proteomes" id="UP000266861">
    <property type="component" value="Unassembled WGS sequence"/>
</dbReference>
<sequence>MSRARTSNEIWWAVLWDKLHEFFHNCPKLPKKPITESSFLLKMSRARTSNEIWWAVLWDKLHEFFHNCPKLPKKPITESSLPFQIGTNITIKEYNTFLNNYGSSGYKFQFELNSDKKTGIVDIVDMATPVHEDVVSLLQDFFKVPNGGVIFRPPIKVTGQPLHYNPDGSGVEIAPDVAVYLSTAFVPRPAISTILPRPPGDIHVAVGQGVGRLKQRCLTWMKEQYVRAVVCIKILSPRAGIRERATGYFYRTMTVYHSIIPSQALKNSRDPIGDPAPCNAPNLPSFQINIPIGKVFWSPRFPNSTIPPAIGALHLTHFTIDLYKIQQIALEAQM</sequence>
<evidence type="ECO:0000313" key="1">
    <source>
        <dbReference type="EMBL" id="RHZ61214.1"/>
    </source>
</evidence>
<proteinExistence type="predicted"/>
<dbReference type="EMBL" id="PQFF01000319">
    <property type="protein sequence ID" value="RHZ61214.1"/>
    <property type="molecule type" value="Genomic_DNA"/>
</dbReference>
<dbReference type="AlphaFoldDB" id="A0A397HIG9"/>
<evidence type="ECO:0000313" key="2">
    <source>
        <dbReference type="Proteomes" id="UP000266861"/>
    </source>
</evidence>
<protein>
    <submittedName>
        <fullName evidence="1">Uncharacterized protein</fullName>
    </submittedName>
</protein>
<reference evidence="1 2" key="1">
    <citation type="submission" date="2018-08" db="EMBL/GenBank/DDBJ databases">
        <title>Genome and evolution of the arbuscular mycorrhizal fungus Diversispora epigaea (formerly Glomus versiforme) and its bacterial endosymbionts.</title>
        <authorList>
            <person name="Sun X."/>
            <person name="Fei Z."/>
            <person name="Harrison M."/>
        </authorList>
    </citation>
    <scope>NUCLEOTIDE SEQUENCE [LARGE SCALE GENOMIC DNA]</scope>
    <source>
        <strain evidence="1 2">IT104</strain>
    </source>
</reference>
<organism evidence="1 2">
    <name type="scientific">Diversispora epigaea</name>
    <dbReference type="NCBI Taxonomy" id="1348612"/>
    <lineage>
        <taxon>Eukaryota</taxon>
        <taxon>Fungi</taxon>
        <taxon>Fungi incertae sedis</taxon>
        <taxon>Mucoromycota</taxon>
        <taxon>Glomeromycotina</taxon>
        <taxon>Glomeromycetes</taxon>
        <taxon>Diversisporales</taxon>
        <taxon>Diversisporaceae</taxon>
        <taxon>Diversispora</taxon>
    </lineage>
</organism>
<dbReference type="OrthoDB" id="2431218at2759"/>